<gene>
    <name evidence="1" type="ORF">ACFSOX_18870</name>
</gene>
<keyword evidence="2" id="KW-1185">Reference proteome</keyword>
<proteinExistence type="predicted"/>
<evidence type="ECO:0000313" key="1">
    <source>
        <dbReference type="EMBL" id="MFD2184222.1"/>
    </source>
</evidence>
<dbReference type="EMBL" id="JBHUIW010000025">
    <property type="protein sequence ID" value="MFD2184222.1"/>
    <property type="molecule type" value="Genomic_DNA"/>
</dbReference>
<dbReference type="Proteomes" id="UP001597314">
    <property type="component" value="Unassembled WGS sequence"/>
</dbReference>
<keyword evidence="1" id="KW-0282">Flagellum</keyword>
<name>A0ABW5AQ79_9BRAD</name>
<keyword evidence="1" id="KW-0966">Cell projection</keyword>
<dbReference type="InterPro" id="IPR010845">
    <property type="entry name" value="FlaF"/>
</dbReference>
<protein>
    <submittedName>
        <fullName evidence="1">Flagellar biosynthesis regulator FlaF</fullName>
    </submittedName>
</protein>
<comment type="caution">
    <text evidence="1">The sequence shown here is derived from an EMBL/GenBank/DDBJ whole genome shotgun (WGS) entry which is preliminary data.</text>
</comment>
<dbReference type="Pfam" id="PF07309">
    <property type="entry name" value="FlaF"/>
    <property type="match status" value="1"/>
</dbReference>
<sequence>MPCIETANSPEHPTPAPREIQALLLRDAAWRLQAAQSGAVQNGEQTSRDAIDAALVHNRRLWHEVVEAAAAPDPALPCAVRHSLASLGLLVDHQTVAFATDPRPERLATLIGINRDIADGLLGA</sequence>
<reference evidence="2" key="1">
    <citation type="journal article" date="2019" name="Int. J. Syst. Evol. Microbiol.">
        <title>The Global Catalogue of Microorganisms (GCM) 10K type strain sequencing project: providing services to taxonomists for standard genome sequencing and annotation.</title>
        <authorList>
            <consortium name="The Broad Institute Genomics Platform"/>
            <consortium name="The Broad Institute Genome Sequencing Center for Infectious Disease"/>
            <person name="Wu L."/>
            <person name="Ma J."/>
        </authorList>
    </citation>
    <scope>NUCLEOTIDE SEQUENCE [LARGE SCALE GENOMIC DNA]</scope>
    <source>
        <strain evidence="2">CGMCC 1.6774</strain>
    </source>
</reference>
<organism evidence="1 2">
    <name type="scientific">Rhodoplanes azumiensis</name>
    <dbReference type="NCBI Taxonomy" id="1897628"/>
    <lineage>
        <taxon>Bacteria</taxon>
        <taxon>Pseudomonadati</taxon>
        <taxon>Pseudomonadota</taxon>
        <taxon>Alphaproteobacteria</taxon>
        <taxon>Hyphomicrobiales</taxon>
        <taxon>Nitrobacteraceae</taxon>
        <taxon>Rhodoplanes</taxon>
    </lineage>
</organism>
<evidence type="ECO:0000313" key="2">
    <source>
        <dbReference type="Proteomes" id="UP001597314"/>
    </source>
</evidence>
<accession>A0ABW5AQ79</accession>
<keyword evidence="1" id="KW-0969">Cilium</keyword>
<dbReference type="RefSeq" id="WP_378479368.1">
    <property type="nucleotide sequence ID" value="NZ_JBHUIW010000025.1"/>
</dbReference>